<dbReference type="GO" id="GO:0140097">
    <property type="term" value="F:catalytic activity, acting on DNA"/>
    <property type="evidence" value="ECO:0007669"/>
    <property type="project" value="UniProtKB-ARBA"/>
</dbReference>
<keyword evidence="3" id="KW-0347">Helicase</keyword>
<dbReference type="GO" id="GO:0008168">
    <property type="term" value="F:methyltransferase activity"/>
    <property type="evidence" value="ECO:0007669"/>
    <property type="project" value="UniProtKB-KW"/>
</dbReference>
<dbReference type="PATRIC" id="fig|43687.5.peg.1876"/>
<evidence type="ECO:0000313" key="8">
    <source>
        <dbReference type="EMBL" id="AKV76959.1"/>
    </source>
</evidence>
<keyword evidence="7" id="KW-0489">Methyltransferase</keyword>
<dbReference type="RefSeq" id="WP_048060133.1">
    <property type="nucleotide sequence ID" value="NZ_AP019770.1"/>
</dbReference>
<evidence type="ECO:0000259" key="5">
    <source>
        <dbReference type="PROSITE" id="PS51192"/>
    </source>
</evidence>
<evidence type="ECO:0000256" key="1">
    <source>
        <dbReference type="ARBA" id="ARBA00022741"/>
    </source>
</evidence>
<dbReference type="OrthoDB" id="11644at2157"/>
<dbReference type="InterPro" id="IPR006935">
    <property type="entry name" value="Helicase/UvrB_N"/>
</dbReference>
<dbReference type="GO" id="GO:0003677">
    <property type="term" value="F:DNA binding"/>
    <property type="evidence" value="ECO:0007669"/>
    <property type="project" value="InterPro"/>
</dbReference>
<dbReference type="InterPro" id="IPR027417">
    <property type="entry name" value="P-loop_NTPase"/>
</dbReference>
<dbReference type="SMART" id="SM00490">
    <property type="entry name" value="HELICc"/>
    <property type="match status" value="1"/>
</dbReference>
<dbReference type="EMBL" id="CP012172">
    <property type="protein sequence ID" value="AKV74721.1"/>
    <property type="molecule type" value="Genomic_DNA"/>
</dbReference>
<evidence type="ECO:0000313" key="14">
    <source>
        <dbReference type="Proteomes" id="UP000062398"/>
    </source>
</evidence>
<dbReference type="Proteomes" id="UP000056255">
    <property type="component" value="Chromosome"/>
</dbReference>
<dbReference type="EMBL" id="CP012176">
    <property type="protein sequence ID" value="AKV83691.1"/>
    <property type="molecule type" value="Genomic_DNA"/>
</dbReference>
<sequence length="538" mass="61637">MPSKTFYVKPYSNEILERLISFSRFLGEDEEGGKFEIDPERARLNGVTLEQIKKVLGELGVKLDPETLNFLETEMGGYDAVFELKGSKLLLRARTRISEILRKYRISIPYDPAERIYRTKPFYYHLLRRILENEGLRVKRLDLSRERFSLSLSVNLREYQLEAVRAWKDNGYRGVIALPTGAGKTLIGVQGITTLGLPTLIVTFTNEQLRQWEETIKRFTKGDVEVGLYYSRKKHLAPITITTYQTAIKHMDELSSFLFLIIDEAHHLPAEKFREIALSCVAPYRMALSATPYRSDGKHVELFRLMGGLVYQRGVEELVAQGYLAQFRVLRIKIPLTLEEKAEYDNLTRKFRSLSEGRPVLEIVKRAKEGDVKAMEALKVYSRIRYLIGLTKGKLSKIREIVEKEKGRKVVIFTQYVEHAELISKLIGGYILTGQMPKRERELVLEKFKQSNSGVLVLTTVGDEGLDIPDASVGIVVAGTSSKRQYIQRLGRLLRNNSGNKVATLYELIAKGTSEEYQSKKRRSTSLEDLFYSLEDKK</sequence>
<reference evidence="11 12" key="2">
    <citation type="submission" date="2015-07" db="EMBL/GenBank/DDBJ databases">
        <title>Physiological, transcriptional responses and genome re-sequencing of acid resistant extremely thermoacidophilic Metallosphaera sedula SARC-M1.</title>
        <authorList>
            <person name="Ai C."/>
            <person name="McCarthy S."/>
            <person name="Eckrich V."/>
            <person name="Rudrappa D."/>
            <person name="Qiu G."/>
            <person name="Blum P."/>
        </authorList>
    </citation>
    <scope>NUCLEOTIDE SEQUENCE [LARGE SCALE GENOMIC DNA]</scope>
    <source>
        <strain evidence="11 12">SARC-M1</strain>
    </source>
</reference>
<evidence type="ECO:0000313" key="12">
    <source>
        <dbReference type="Proteomes" id="UP000056255"/>
    </source>
</evidence>
<evidence type="ECO:0000313" key="16">
    <source>
        <dbReference type="Proteomes" id="UP000068832"/>
    </source>
</evidence>
<dbReference type="EMBL" id="CP012173">
    <property type="protein sequence ID" value="AKV76959.1"/>
    <property type="molecule type" value="Genomic_DNA"/>
</dbReference>
<organism evidence="7 16">
    <name type="scientific">Metallosphaera sedula</name>
    <dbReference type="NCBI Taxonomy" id="43687"/>
    <lineage>
        <taxon>Archaea</taxon>
        <taxon>Thermoproteota</taxon>
        <taxon>Thermoprotei</taxon>
        <taxon>Sulfolobales</taxon>
        <taxon>Sulfolobaceae</taxon>
        <taxon>Metallosphaera</taxon>
    </lineage>
</organism>
<dbReference type="PANTHER" id="PTHR11274">
    <property type="entry name" value="RAD25/XP-B DNA REPAIR HELICASE"/>
    <property type="match status" value="1"/>
</dbReference>
<evidence type="ECO:0000256" key="2">
    <source>
        <dbReference type="ARBA" id="ARBA00022801"/>
    </source>
</evidence>
<dbReference type="Pfam" id="PF04851">
    <property type="entry name" value="ResIII"/>
    <property type="match status" value="1"/>
</dbReference>
<feature type="domain" description="Helicase C-terminal" evidence="6">
    <location>
        <begin position="394"/>
        <end position="538"/>
    </location>
</feature>
<dbReference type="Proteomes" id="UP000062475">
    <property type="component" value="Chromosome"/>
</dbReference>
<accession>A0A0K1SJD8</accession>
<evidence type="ECO:0000256" key="3">
    <source>
        <dbReference type="ARBA" id="ARBA00022806"/>
    </source>
</evidence>
<feature type="domain" description="Helicase ATP-binding" evidence="5">
    <location>
        <begin position="165"/>
        <end position="310"/>
    </location>
</feature>
<dbReference type="GO" id="GO:0005524">
    <property type="term" value="F:ATP binding"/>
    <property type="evidence" value="ECO:0007669"/>
    <property type="project" value="UniProtKB-KW"/>
</dbReference>
<dbReference type="Proteomes" id="UP000061362">
    <property type="component" value="Chromosome"/>
</dbReference>
<dbReference type="GeneID" id="91756255"/>
<keyword evidence="4" id="KW-0067">ATP-binding</keyword>
<dbReference type="GO" id="GO:0032259">
    <property type="term" value="P:methylation"/>
    <property type="evidence" value="ECO:0007669"/>
    <property type="project" value="UniProtKB-KW"/>
</dbReference>
<dbReference type="Pfam" id="PF00271">
    <property type="entry name" value="Helicase_C"/>
    <property type="match status" value="1"/>
</dbReference>
<evidence type="ECO:0000313" key="10">
    <source>
        <dbReference type="EMBL" id="AKV81455.1"/>
    </source>
</evidence>
<dbReference type="InterPro" id="IPR050615">
    <property type="entry name" value="ATP-dep_DNA_Helicase"/>
</dbReference>
<dbReference type="SUPFAM" id="SSF52540">
    <property type="entry name" value="P-loop containing nucleoside triphosphate hydrolases"/>
    <property type="match status" value="1"/>
</dbReference>
<protein>
    <submittedName>
        <fullName evidence="7">DNA methylase</fullName>
    </submittedName>
</protein>
<dbReference type="InterPro" id="IPR001650">
    <property type="entry name" value="Helicase_C-like"/>
</dbReference>
<evidence type="ECO:0000313" key="15">
    <source>
        <dbReference type="Proteomes" id="UP000062475"/>
    </source>
</evidence>
<dbReference type="GO" id="GO:0016787">
    <property type="term" value="F:hydrolase activity"/>
    <property type="evidence" value="ECO:0007669"/>
    <property type="project" value="UniProtKB-KW"/>
</dbReference>
<evidence type="ECO:0000313" key="13">
    <source>
        <dbReference type="Proteomes" id="UP000061362"/>
    </source>
</evidence>
<gene>
    <name evidence="7" type="ORF">MsedA_1778</name>
    <name evidence="8" type="ORF">MsedB_1780</name>
    <name evidence="9" type="ORF">MsedC_1778</name>
    <name evidence="10" type="ORF">MsedD_1779</name>
    <name evidence="11" type="ORF">MsedE_1780</name>
</gene>
<name>A0A0K1SJD8_9CREN</name>
<evidence type="ECO:0000256" key="4">
    <source>
        <dbReference type="ARBA" id="ARBA00022840"/>
    </source>
</evidence>
<keyword evidence="1" id="KW-0547">Nucleotide-binding</keyword>
<keyword evidence="2" id="KW-0378">Hydrolase</keyword>
<evidence type="ECO:0000259" key="6">
    <source>
        <dbReference type="PROSITE" id="PS51194"/>
    </source>
</evidence>
<evidence type="ECO:0000313" key="9">
    <source>
        <dbReference type="EMBL" id="AKV79210.1"/>
    </source>
</evidence>
<evidence type="ECO:0000313" key="7">
    <source>
        <dbReference type="EMBL" id="AKV74721.1"/>
    </source>
</evidence>
<evidence type="ECO:0000313" key="11">
    <source>
        <dbReference type="EMBL" id="AKV83691.1"/>
    </source>
</evidence>
<keyword evidence="7" id="KW-0808">Transferase</keyword>
<dbReference type="EMBL" id="CP012175">
    <property type="protein sequence ID" value="AKV81455.1"/>
    <property type="molecule type" value="Genomic_DNA"/>
</dbReference>
<dbReference type="PROSITE" id="PS51194">
    <property type="entry name" value="HELICASE_CTER"/>
    <property type="match status" value="1"/>
</dbReference>
<dbReference type="InterPro" id="IPR014001">
    <property type="entry name" value="Helicase_ATP-bd"/>
</dbReference>
<dbReference type="PROSITE" id="PS51192">
    <property type="entry name" value="HELICASE_ATP_BIND_1"/>
    <property type="match status" value="1"/>
</dbReference>
<dbReference type="AlphaFoldDB" id="A0A0K1SJD8"/>
<proteinExistence type="predicted"/>
<dbReference type="PANTHER" id="PTHR11274:SF0">
    <property type="entry name" value="GENERAL TRANSCRIPTION AND DNA REPAIR FACTOR IIH HELICASE SUBUNIT XPB"/>
    <property type="match status" value="1"/>
</dbReference>
<dbReference type="CDD" id="cd17926">
    <property type="entry name" value="DEXHc_RE"/>
    <property type="match status" value="1"/>
</dbReference>
<dbReference type="Proteomes" id="UP000068832">
    <property type="component" value="Chromosome"/>
</dbReference>
<dbReference type="Proteomes" id="UP000062398">
    <property type="component" value="Chromosome"/>
</dbReference>
<dbReference type="GO" id="GO:0004386">
    <property type="term" value="F:helicase activity"/>
    <property type="evidence" value="ECO:0007669"/>
    <property type="project" value="UniProtKB-KW"/>
</dbReference>
<reference evidence="13 14" key="1">
    <citation type="journal article" date="2015" name="Genome Announc.">
        <title>Complete Genome Sequences of Evolved Arsenate-Resistant Metallosphaera sedula Strains.</title>
        <authorList>
            <person name="Ai C."/>
            <person name="McCarthy S."/>
            <person name="Schackwitz W."/>
            <person name="Martin J."/>
            <person name="Lipzen A."/>
            <person name="Blum P."/>
        </authorList>
    </citation>
    <scope>NUCLEOTIDE SEQUENCE [LARGE SCALE GENOMIC DNA]</scope>
    <source>
        <strain evidence="9 14">ARS120-1</strain>
        <strain evidence="10 13">ARS120-2</strain>
        <strain evidence="7 16">ARS50-1</strain>
        <strain evidence="8 15">ARS50-2</strain>
    </source>
</reference>
<dbReference type="SMART" id="SM00487">
    <property type="entry name" value="DEXDc"/>
    <property type="match status" value="1"/>
</dbReference>
<dbReference type="EMBL" id="CP012174">
    <property type="protein sequence ID" value="AKV79210.1"/>
    <property type="molecule type" value="Genomic_DNA"/>
</dbReference>
<dbReference type="Gene3D" id="3.40.50.300">
    <property type="entry name" value="P-loop containing nucleotide triphosphate hydrolases"/>
    <property type="match status" value="2"/>
</dbReference>